<gene>
    <name evidence="3" type="ORF">LOC62_05G006792</name>
</gene>
<evidence type="ECO:0000256" key="2">
    <source>
        <dbReference type="SAM" id="MobiDB-lite"/>
    </source>
</evidence>
<feature type="region of interest" description="Disordered" evidence="2">
    <location>
        <begin position="419"/>
        <end position="457"/>
    </location>
</feature>
<feature type="coiled-coil region" evidence="1">
    <location>
        <begin position="228"/>
        <end position="259"/>
    </location>
</feature>
<protein>
    <submittedName>
        <fullName evidence="3">Uncharacterized protein</fullName>
    </submittedName>
</protein>
<dbReference type="RefSeq" id="XP_062629291.1">
    <property type="nucleotide sequence ID" value="XM_062773307.1"/>
</dbReference>
<sequence length="617" mass="68677">MDIGSTEAPTYMFRDLPKGTILNAEQMAAIGYGSPELKVAYKKQKEPKNFYPAPPHVYCAGCLDKQRVCWMTGLKVAERGGFFNTTSCHGYTSKGERCEGDIRNKLVYLAFVDENTAVTVTRGNSQIVVTFSNQSDAASASNQPQQPQVELSAERTAADPQETTQASAVSDAGLDVRADSPAGDITMLSAAEGDEHAAERAAWQAREAELVQQCHELTRRMAAVGSALVAKDRELATARAELDDERQRYAEEKDAWEADALLDNKVEDRAALLELMASMRRNLGAMRAAVGLSNAANEPAWRQTDGQIRFNTQTHRDRMHELEREKWQAERSQHFANAVTWATERAQLKVTIGDLRKEQELHNQDKVAWRAERKRYAASEAAWNAERQQLHDEGHAEHQRYASNEAAWSAERQRFAEDKASWDAERRTHANDKASWVAERQSTPSRGSKTSATLSAEVERHATTAAELDDKKKQLAELSATLDDERAQHASEEAAWSAERVQHSVVEASWEAEREKHVQERATWVTERAQHAKKEAAWTAERGNMTAKWNDAVQKEHANVAMWLAERAGYQRRIAELEACGAVQDNETLLGLLDVADRALVGVRAAVGPAAATPRPL</sequence>
<dbReference type="GeneID" id="87809967"/>
<organism evidence="3 4">
    <name type="scientific">Vanrija pseudolonga</name>
    <dbReference type="NCBI Taxonomy" id="143232"/>
    <lineage>
        <taxon>Eukaryota</taxon>
        <taxon>Fungi</taxon>
        <taxon>Dikarya</taxon>
        <taxon>Basidiomycota</taxon>
        <taxon>Agaricomycotina</taxon>
        <taxon>Tremellomycetes</taxon>
        <taxon>Trichosporonales</taxon>
        <taxon>Trichosporonaceae</taxon>
        <taxon>Vanrija</taxon>
    </lineage>
</organism>
<dbReference type="Proteomes" id="UP000827549">
    <property type="component" value="Chromosome 5"/>
</dbReference>
<keyword evidence="1" id="KW-0175">Coiled coil</keyword>
<proteinExistence type="predicted"/>
<keyword evidence="4" id="KW-1185">Reference proteome</keyword>
<evidence type="ECO:0000313" key="3">
    <source>
        <dbReference type="EMBL" id="WOO83265.1"/>
    </source>
</evidence>
<feature type="coiled-coil region" evidence="1">
    <location>
        <begin position="465"/>
        <end position="495"/>
    </location>
</feature>
<accession>A0AAF1BMC2</accession>
<feature type="compositionally biased region" description="Low complexity" evidence="2">
    <location>
        <begin position="136"/>
        <end position="148"/>
    </location>
</feature>
<feature type="region of interest" description="Disordered" evidence="2">
    <location>
        <begin position="136"/>
        <end position="171"/>
    </location>
</feature>
<dbReference type="AlphaFoldDB" id="A0AAF1BMC2"/>
<feature type="compositionally biased region" description="Basic and acidic residues" evidence="2">
    <location>
        <begin position="419"/>
        <end position="432"/>
    </location>
</feature>
<dbReference type="EMBL" id="CP086718">
    <property type="protein sequence ID" value="WOO83265.1"/>
    <property type="molecule type" value="Genomic_DNA"/>
</dbReference>
<name>A0AAF1BMC2_9TREE</name>
<evidence type="ECO:0000313" key="4">
    <source>
        <dbReference type="Proteomes" id="UP000827549"/>
    </source>
</evidence>
<feature type="compositionally biased region" description="Polar residues" evidence="2">
    <location>
        <begin position="440"/>
        <end position="454"/>
    </location>
</feature>
<reference evidence="3" key="1">
    <citation type="submission" date="2023-10" db="EMBL/GenBank/DDBJ databases">
        <authorList>
            <person name="Noh H."/>
        </authorList>
    </citation>
    <scope>NUCLEOTIDE SEQUENCE</scope>
    <source>
        <strain evidence="3">DUCC4014</strain>
    </source>
</reference>
<evidence type="ECO:0000256" key="1">
    <source>
        <dbReference type="SAM" id="Coils"/>
    </source>
</evidence>